<feature type="transmembrane region" description="Helical" evidence="1">
    <location>
        <begin position="29"/>
        <end position="48"/>
    </location>
</feature>
<sequence>MRIFVGQLVLFVTIFFCLCSSFSDYSYKNAFNLEMFVWTIFLIGLGIWTFWSPRLAFSLILIYYSCTAIYRFFILEIDILLYVLWHIIFIITTCLSIWGAYVTKGKKNGANDEQILKVFFRKLMDD</sequence>
<keyword evidence="1" id="KW-0472">Membrane</keyword>
<evidence type="ECO:0000256" key="1">
    <source>
        <dbReference type="SAM" id="Phobius"/>
    </source>
</evidence>
<keyword evidence="1" id="KW-0812">Transmembrane</keyword>
<protein>
    <submittedName>
        <fullName evidence="2">Uncharacterized protein</fullName>
    </submittedName>
</protein>
<evidence type="ECO:0000313" key="3">
    <source>
        <dbReference type="Proteomes" id="UP000261174"/>
    </source>
</evidence>
<name>A0A3E1NMN4_9BACT</name>
<proteinExistence type="predicted"/>
<dbReference type="Proteomes" id="UP000261174">
    <property type="component" value="Unassembled WGS sequence"/>
</dbReference>
<feature type="transmembrane region" description="Helical" evidence="1">
    <location>
        <begin position="79"/>
        <end position="101"/>
    </location>
</feature>
<dbReference type="EMBL" id="QTJV01000039">
    <property type="protein sequence ID" value="RFM29190.1"/>
    <property type="molecule type" value="Genomic_DNA"/>
</dbReference>
<gene>
    <name evidence="2" type="ORF">DXN04_34020</name>
</gene>
<evidence type="ECO:0000313" key="2">
    <source>
        <dbReference type="EMBL" id="RFM29190.1"/>
    </source>
</evidence>
<reference evidence="2 3" key="1">
    <citation type="submission" date="2018-08" db="EMBL/GenBank/DDBJ databases">
        <title>Chitinophaga sp. K20C18050901, a novel bacterium isolated from forest soil.</title>
        <authorList>
            <person name="Wang C."/>
        </authorList>
    </citation>
    <scope>NUCLEOTIDE SEQUENCE [LARGE SCALE GENOMIC DNA]</scope>
    <source>
        <strain evidence="2 3">K20C18050901</strain>
    </source>
</reference>
<feature type="transmembrane region" description="Helical" evidence="1">
    <location>
        <begin position="55"/>
        <end position="73"/>
    </location>
</feature>
<organism evidence="2 3">
    <name type="scientific">Chitinophaga silvisoli</name>
    <dbReference type="NCBI Taxonomy" id="2291814"/>
    <lineage>
        <taxon>Bacteria</taxon>
        <taxon>Pseudomonadati</taxon>
        <taxon>Bacteroidota</taxon>
        <taxon>Chitinophagia</taxon>
        <taxon>Chitinophagales</taxon>
        <taxon>Chitinophagaceae</taxon>
        <taxon>Chitinophaga</taxon>
    </lineage>
</organism>
<comment type="caution">
    <text evidence="2">The sequence shown here is derived from an EMBL/GenBank/DDBJ whole genome shotgun (WGS) entry which is preliminary data.</text>
</comment>
<accession>A0A3E1NMN4</accession>
<keyword evidence="3" id="KW-1185">Reference proteome</keyword>
<keyword evidence="1" id="KW-1133">Transmembrane helix</keyword>
<dbReference type="AlphaFoldDB" id="A0A3E1NMN4"/>